<name>A0A5C6FGC6_9PLAN</name>
<dbReference type="AlphaFoldDB" id="A0A5C6FGC6"/>
<sequence length="122" mass="13113">MPNEDPSVDMDRTHKASLLPYAQLGVRLLGVMFFVDGLSSIFGGLIQNTFQTQAYAESGYDVAIDPHSAGWAAGGLPYLVAGLYLMVGGNWLLFAVFTSPSASETQDDPDDQLQRTESHADG</sequence>
<gene>
    <name evidence="3" type="ORF">V7x_55660</name>
</gene>
<evidence type="ECO:0000313" key="3">
    <source>
        <dbReference type="EMBL" id="TWU59550.1"/>
    </source>
</evidence>
<keyword evidence="2" id="KW-0472">Membrane</keyword>
<evidence type="ECO:0000256" key="1">
    <source>
        <dbReference type="SAM" id="MobiDB-lite"/>
    </source>
</evidence>
<protein>
    <recommendedName>
        <fullName evidence="5">Transmembrane protein</fullName>
    </recommendedName>
</protein>
<evidence type="ECO:0008006" key="5">
    <source>
        <dbReference type="Google" id="ProtNLM"/>
    </source>
</evidence>
<feature type="transmembrane region" description="Helical" evidence="2">
    <location>
        <begin position="24"/>
        <end position="46"/>
    </location>
</feature>
<evidence type="ECO:0000313" key="4">
    <source>
        <dbReference type="Proteomes" id="UP000316476"/>
    </source>
</evidence>
<reference evidence="3 4" key="1">
    <citation type="submission" date="2019-02" db="EMBL/GenBank/DDBJ databases">
        <title>Deep-cultivation of Planctomycetes and their phenomic and genomic characterization uncovers novel biology.</title>
        <authorList>
            <person name="Wiegand S."/>
            <person name="Jogler M."/>
            <person name="Boedeker C."/>
            <person name="Pinto D."/>
            <person name="Vollmers J."/>
            <person name="Rivas-Marin E."/>
            <person name="Kohn T."/>
            <person name="Peeters S.H."/>
            <person name="Heuer A."/>
            <person name="Rast P."/>
            <person name="Oberbeckmann S."/>
            <person name="Bunk B."/>
            <person name="Jeske O."/>
            <person name="Meyerdierks A."/>
            <person name="Storesund J.E."/>
            <person name="Kallscheuer N."/>
            <person name="Luecker S."/>
            <person name="Lage O.M."/>
            <person name="Pohl T."/>
            <person name="Merkel B.J."/>
            <person name="Hornburger P."/>
            <person name="Mueller R.-W."/>
            <person name="Bruemmer F."/>
            <person name="Labrenz M."/>
            <person name="Spormann A.M."/>
            <person name="Op Den Camp H."/>
            <person name="Overmann J."/>
            <person name="Amann R."/>
            <person name="Jetten M.S.M."/>
            <person name="Mascher T."/>
            <person name="Medema M.H."/>
            <person name="Devos D.P."/>
            <person name="Kaster A.-K."/>
            <person name="Ovreas L."/>
            <person name="Rohde M."/>
            <person name="Galperin M.Y."/>
            <person name="Jogler C."/>
        </authorList>
    </citation>
    <scope>NUCLEOTIDE SEQUENCE [LARGE SCALE GENOMIC DNA]</scope>
    <source>
        <strain evidence="3 4">V7</strain>
    </source>
</reference>
<proteinExistence type="predicted"/>
<keyword evidence="2" id="KW-0812">Transmembrane</keyword>
<evidence type="ECO:0000256" key="2">
    <source>
        <dbReference type="SAM" id="Phobius"/>
    </source>
</evidence>
<feature type="transmembrane region" description="Helical" evidence="2">
    <location>
        <begin position="76"/>
        <end position="97"/>
    </location>
</feature>
<organism evidence="3 4">
    <name type="scientific">Crateriforma conspicua</name>
    <dbReference type="NCBI Taxonomy" id="2527996"/>
    <lineage>
        <taxon>Bacteria</taxon>
        <taxon>Pseudomonadati</taxon>
        <taxon>Planctomycetota</taxon>
        <taxon>Planctomycetia</taxon>
        <taxon>Planctomycetales</taxon>
        <taxon>Planctomycetaceae</taxon>
        <taxon>Crateriforma</taxon>
    </lineage>
</organism>
<comment type="caution">
    <text evidence="3">The sequence shown here is derived from an EMBL/GenBank/DDBJ whole genome shotgun (WGS) entry which is preliminary data.</text>
</comment>
<feature type="region of interest" description="Disordered" evidence="1">
    <location>
        <begin position="101"/>
        <end position="122"/>
    </location>
</feature>
<dbReference type="Proteomes" id="UP000316476">
    <property type="component" value="Unassembled WGS sequence"/>
</dbReference>
<accession>A0A5C6FGC6</accession>
<keyword evidence="2" id="KW-1133">Transmembrane helix</keyword>
<feature type="compositionally biased region" description="Basic and acidic residues" evidence="1">
    <location>
        <begin position="112"/>
        <end position="122"/>
    </location>
</feature>
<dbReference type="RefSeq" id="WP_008673461.1">
    <property type="nucleotide sequence ID" value="NZ_CP036319.1"/>
</dbReference>
<dbReference type="EMBL" id="SJPZ01000007">
    <property type="protein sequence ID" value="TWU59550.1"/>
    <property type="molecule type" value="Genomic_DNA"/>
</dbReference>